<organism evidence="1 2">
    <name type="scientific">Clavispora lusitaniae</name>
    <name type="common">Candida lusitaniae</name>
    <dbReference type="NCBI Taxonomy" id="36911"/>
    <lineage>
        <taxon>Eukaryota</taxon>
        <taxon>Fungi</taxon>
        <taxon>Dikarya</taxon>
        <taxon>Ascomycota</taxon>
        <taxon>Saccharomycotina</taxon>
        <taxon>Pichiomycetes</taxon>
        <taxon>Metschnikowiaceae</taxon>
        <taxon>Clavispora</taxon>
    </lineage>
</organism>
<comment type="caution">
    <text evidence="1">The sequence shown here is derived from an EMBL/GenBank/DDBJ whole genome shotgun (WGS) entry which is preliminary data.</text>
</comment>
<name>A0AA91PUX5_CLALS</name>
<dbReference type="InterPro" id="IPR012917">
    <property type="entry name" value="DUF3294"/>
</dbReference>
<sequence length="210" mass="23621">MASDDITTQIKELTALVNKQNEVIAKTGKQVLELQMKDVRTKMANIDMKPVKVETEDFATNEDIVQLVGELQIQLDHMEDRNIKRVFNSNLTSSSDPDALIAPLSTRDGEPAPENFPATVGELLKLQAADILQLCEYYDLLPPEEPSEELAELLKNDDLSAADAQKLFAPDRQEQSLEERVKALSSTATDNMFDDFARFIGVRIRRGQQW</sequence>
<evidence type="ECO:0008006" key="3">
    <source>
        <dbReference type="Google" id="ProtNLM"/>
    </source>
</evidence>
<protein>
    <recommendedName>
        <fullName evidence="3">Mrp8p</fullName>
    </recommendedName>
</protein>
<dbReference type="KEGG" id="clus:A9F13_28g00066"/>
<dbReference type="Pfam" id="PF07957">
    <property type="entry name" value="DUF3294"/>
    <property type="match status" value="1"/>
</dbReference>
<accession>A0AA91PUX5</accession>
<evidence type="ECO:0000313" key="1">
    <source>
        <dbReference type="EMBL" id="OVF04309.1"/>
    </source>
</evidence>
<reference evidence="1 2" key="1">
    <citation type="submission" date="2017-04" db="EMBL/GenBank/DDBJ databases">
        <title>Draft genome of the yeast Clavispora lusitaniae type strain CBS 6936.</title>
        <authorList>
            <person name="Durrens P."/>
            <person name="Klopp C."/>
            <person name="Biteau N."/>
            <person name="Fitton-Ouhabi V."/>
            <person name="Dementhon K."/>
            <person name="Accoceberry I."/>
            <person name="Sherman D.J."/>
            <person name="Noel T."/>
        </authorList>
    </citation>
    <scope>NUCLEOTIDE SEQUENCE [LARGE SCALE GENOMIC DNA]</scope>
    <source>
        <strain evidence="1 2">CBS 6936</strain>
    </source>
</reference>
<dbReference type="Proteomes" id="UP000195602">
    <property type="component" value="Unassembled WGS sequence"/>
</dbReference>
<proteinExistence type="predicted"/>
<dbReference type="EMBL" id="LYUB02000028">
    <property type="protein sequence ID" value="OVF04309.1"/>
    <property type="molecule type" value="Genomic_DNA"/>
</dbReference>
<dbReference type="AlphaFoldDB" id="A0AA91PUX5"/>
<evidence type="ECO:0000313" key="2">
    <source>
        <dbReference type="Proteomes" id="UP000195602"/>
    </source>
</evidence>
<gene>
    <name evidence="1" type="ORF">A9F13_28g00066</name>
</gene>
<dbReference type="OMA" id="ENFHIND"/>